<dbReference type="InterPro" id="IPR036388">
    <property type="entry name" value="WH-like_DNA-bd_sf"/>
</dbReference>
<name>A0ABW3UJM5_9BACL</name>
<evidence type="ECO:0000259" key="3">
    <source>
        <dbReference type="Pfam" id="PF08769"/>
    </source>
</evidence>
<keyword evidence="1" id="KW-0805">Transcription regulation</keyword>
<comment type="caution">
    <text evidence="4">The sequence shown here is derived from an EMBL/GenBank/DDBJ whole genome shotgun (WGS) entry which is preliminary data.</text>
</comment>
<reference evidence="5" key="1">
    <citation type="journal article" date="2019" name="Int. J. Syst. Evol. Microbiol.">
        <title>The Global Catalogue of Microorganisms (GCM) 10K type strain sequencing project: providing services to taxonomists for standard genome sequencing and annotation.</title>
        <authorList>
            <consortium name="The Broad Institute Genomics Platform"/>
            <consortium name="The Broad Institute Genome Sequencing Center for Infectious Disease"/>
            <person name="Wu L."/>
            <person name="Ma J."/>
        </authorList>
    </citation>
    <scope>NUCLEOTIDE SEQUENCE [LARGE SCALE GENOMIC DNA]</scope>
    <source>
        <strain evidence="5">CCUG 53270</strain>
    </source>
</reference>
<gene>
    <name evidence="4" type="ORF">ACFQ4B_11710</name>
</gene>
<accession>A0ABW3UJM5</accession>
<keyword evidence="2" id="KW-0804">Transcription</keyword>
<dbReference type="InterPro" id="IPR014879">
    <property type="entry name" value="Spo0A_C"/>
</dbReference>
<dbReference type="Pfam" id="PF08769">
    <property type="entry name" value="Spo0A_C"/>
    <property type="match status" value="1"/>
</dbReference>
<dbReference type="RefSeq" id="WP_345587347.1">
    <property type="nucleotide sequence ID" value="NZ_BAABJG010000006.1"/>
</dbReference>
<protein>
    <submittedName>
        <fullName evidence="4">Sporulation initiation factor Spo0A C-terminal domain-containing protein</fullName>
    </submittedName>
</protein>
<dbReference type="Gene3D" id="1.10.10.10">
    <property type="entry name" value="Winged helix-like DNA-binding domain superfamily/Winged helix DNA-binding domain"/>
    <property type="match status" value="1"/>
</dbReference>
<dbReference type="GO" id="GO:0003743">
    <property type="term" value="F:translation initiation factor activity"/>
    <property type="evidence" value="ECO:0007669"/>
    <property type="project" value="UniProtKB-KW"/>
</dbReference>
<keyword evidence="4" id="KW-0648">Protein biosynthesis</keyword>
<proteinExistence type="predicted"/>
<evidence type="ECO:0000256" key="2">
    <source>
        <dbReference type="ARBA" id="ARBA00023163"/>
    </source>
</evidence>
<organism evidence="4 5">
    <name type="scientific">Paenibacillus vulneris</name>
    <dbReference type="NCBI Taxonomy" id="1133364"/>
    <lineage>
        <taxon>Bacteria</taxon>
        <taxon>Bacillati</taxon>
        <taxon>Bacillota</taxon>
        <taxon>Bacilli</taxon>
        <taxon>Bacillales</taxon>
        <taxon>Paenibacillaceae</taxon>
        <taxon>Paenibacillus</taxon>
    </lineage>
</organism>
<dbReference type="Proteomes" id="UP001597180">
    <property type="component" value="Unassembled WGS sequence"/>
</dbReference>
<evidence type="ECO:0000313" key="4">
    <source>
        <dbReference type="EMBL" id="MFD1220791.1"/>
    </source>
</evidence>
<evidence type="ECO:0000256" key="1">
    <source>
        <dbReference type="ARBA" id="ARBA00023015"/>
    </source>
</evidence>
<dbReference type="EMBL" id="JBHTLU010000013">
    <property type="protein sequence ID" value="MFD1220791.1"/>
    <property type="molecule type" value="Genomic_DNA"/>
</dbReference>
<sequence>MGGTLEEAMLKELKMLTNKVYELEANQRNMMKLLNEMNDRWSNMRPPFSSMPQSSGPSESPKINAIVTEIQGLKSMIGQLDKKLMQKLSKLDEIGKPVVLNVSVDSQQAAVDISPKPILSRASLAPDSFQEEKRVTQLLGYLGVPNHIKGFSYLKDAILIVLRDSEAHLAITRHVYPVIAEKYRTTPSRVERAIRHAVGVCWVRIDPEVIREVFGSTSTTRKSVPTNLDFITMSARWCQVIDMKK</sequence>
<dbReference type="SUPFAM" id="SSF46894">
    <property type="entry name" value="C-terminal effector domain of the bipartite response regulators"/>
    <property type="match status" value="1"/>
</dbReference>
<keyword evidence="4" id="KW-0396">Initiation factor</keyword>
<feature type="domain" description="Sporulation initiation factor Spo0A C-terminal" evidence="3">
    <location>
        <begin position="135"/>
        <end position="235"/>
    </location>
</feature>
<keyword evidence="5" id="KW-1185">Reference proteome</keyword>
<dbReference type="InterPro" id="IPR016032">
    <property type="entry name" value="Sig_transdc_resp-reg_C-effctor"/>
</dbReference>
<evidence type="ECO:0000313" key="5">
    <source>
        <dbReference type="Proteomes" id="UP001597180"/>
    </source>
</evidence>